<reference evidence="1" key="1">
    <citation type="submission" date="2020-08" db="EMBL/GenBank/DDBJ databases">
        <title>Genome public.</title>
        <authorList>
            <person name="Liu C."/>
            <person name="Sun Q."/>
        </authorList>
    </citation>
    <scope>NUCLEOTIDE SEQUENCE</scope>
    <source>
        <strain evidence="1">NSJ-15</strain>
    </source>
</reference>
<dbReference type="OrthoDB" id="1863725at2"/>
<name>A0A8J6P2W5_9FIRM</name>
<keyword evidence="2" id="KW-1185">Reference proteome</keyword>
<protein>
    <submittedName>
        <fullName evidence="1">Uncharacterized protein</fullName>
    </submittedName>
</protein>
<gene>
    <name evidence="1" type="ORF">H8702_02810</name>
</gene>
<organism evidence="1 2">
    <name type="scientific">Massiliimalia timonensis</name>
    <dbReference type="NCBI Taxonomy" id="1987501"/>
    <lineage>
        <taxon>Bacteria</taxon>
        <taxon>Bacillati</taxon>
        <taxon>Bacillota</taxon>
        <taxon>Clostridia</taxon>
        <taxon>Eubacteriales</taxon>
        <taxon>Oscillospiraceae</taxon>
        <taxon>Massiliimalia</taxon>
    </lineage>
</organism>
<dbReference type="EMBL" id="JACRTL010000001">
    <property type="protein sequence ID" value="MBC8610053.1"/>
    <property type="molecule type" value="Genomic_DNA"/>
</dbReference>
<comment type="caution">
    <text evidence="1">The sequence shown here is derived from an EMBL/GenBank/DDBJ whole genome shotgun (WGS) entry which is preliminary data.</text>
</comment>
<accession>A0A8J6P2W5</accession>
<dbReference type="AlphaFoldDB" id="A0A8J6P2W5"/>
<dbReference type="Proteomes" id="UP000632659">
    <property type="component" value="Unassembled WGS sequence"/>
</dbReference>
<evidence type="ECO:0000313" key="1">
    <source>
        <dbReference type="EMBL" id="MBC8610053.1"/>
    </source>
</evidence>
<sequence length="124" mass="13416">MVNRFWEKQPEEFASFGTVLRSEKNGLGISSQVDVQAAQAVHPYGIYSLPCEQDEVLMLPTQDGKYVLLGVTRQAGELESGEILIQAKSGAYLKLRSDGCAELNGMVIDPSGVAVTLGKERNNG</sequence>
<evidence type="ECO:0000313" key="2">
    <source>
        <dbReference type="Proteomes" id="UP000632659"/>
    </source>
</evidence>
<dbReference type="RefSeq" id="WP_154824559.1">
    <property type="nucleotide sequence ID" value="NZ_FYDD01000003.1"/>
</dbReference>
<proteinExistence type="predicted"/>